<reference evidence="2 3" key="1">
    <citation type="submission" date="2014-06" db="EMBL/GenBank/DDBJ databases">
        <authorList>
            <person name="Swart Estienne"/>
        </authorList>
    </citation>
    <scope>NUCLEOTIDE SEQUENCE [LARGE SCALE GENOMIC DNA]</scope>
    <source>
        <strain evidence="2 3">130c</strain>
    </source>
</reference>
<dbReference type="InterPro" id="IPR013584">
    <property type="entry name" value="RAP"/>
</dbReference>
<protein>
    <recommendedName>
        <fullName evidence="1">RAP domain-containing protein</fullName>
    </recommendedName>
</protein>
<name>A0A078AKQ1_STYLE</name>
<organism evidence="2 3">
    <name type="scientific">Stylonychia lemnae</name>
    <name type="common">Ciliate</name>
    <dbReference type="NCBI Taxonomy" id="5949"/>
    <lineage>
        <taxon>Eukaryota</taxon>
        <taxon>Sar</taxon>
        <taxon>Alveolata</taxon>
        <taxon>Ciliophora</taxon>
        <taxon>Intramacronucleata</taxon>
        <taxon>Spirotrichea</taxon>
        <taxon>Stichotrichia</taxon>
        <taxon>Sporadotrichida</taxon>
        <taxon>Oxytrichidae</taxon>
        <taxon>Stylonychinae</taxon>
        <taxon>Stylonychia</taxon>
    </lineage>
</organism>
<dbReference type="InParanoid" id="A0A078AKQ1"/>
<feature type="domain" description="RAP" evidence="1">
    <location>
        <begin position="284"/>
        <end position="323"/>
    </location>
</feature>
<evidence type="ECO:0000313" key="3">
    <source>
        <dbReference type="Proteomes" id="UP000039865"/>
    </source>
</evidence>
<evidence type="ECO:0000313" key="2">
    <source>
        <dbReference type="EMBL" id="CDW82945.1"/>
    </source>
</evidence>
<dbReference type="AlphaFoldDB" id="A0A078AKQ1"/>
<proteinExistence type="predicted"/>
<evidence type="ECO:0000259" key="1">
    <source>
        <dbReference type="Pfam" id="PF08373"/>
    </source>
</evidence>
<dbReference type="EMBL" id="CCKQ01011383">
    <property type="protein sequence ID" value="CDW82945.1"/>
    <property type="molecule type" value="Genomic_DNA"/>
</dbReference>
<accession>A0A078AKQ1</accession>
<keyword evidence="3" id="KW-1185">Reference proteome</keyword>
<sequence>MKQFDPDVMDFITKNIDSFNVKQTNSVLYLYAINGFDAQYRFEYSNFLERLIDKAIEKAKKQKSQYYENIQSELNISRSLGSLGFRNDKIKLFLKQVVDKIQQSENYTFHNYLTPISAIINLRYFNEFYGKNHVQVVKNFIQLYHKEQHKSTQLFLELITLARQLTKLEIYDYPLIFELTFNEIKEVIESGRILHKNEITGIYQLLVSLRIEKPEYLPNIDFSRIIDFDLLQETFKSSTINMYNKHNLNNRIKKYLEDNDIKYIEEYFDDFFLDFYLPDYNTIIENNGPYHYIAPERILNQTTYTKLRQIKKKGYNLIEVPFYVNMTFDDGFKGPRLEDLLDNISNLK</sequence>
<gene>
    <name evidence="2" type="primary">Contig1228.g1345</name>
    <name evidence="2" type="ORF">STYLEM_11982</name>
</gene>
<dbReference type="Proteomes" id="UP000039865">
    <property type="component" value="Unassembled WGS sequence"/>
</dbReference>
<dbReference type="Pfam" id="PF08373">
    <property type="entry name" value="RAP"/>
    <property type="match status" value="1"/>
</dbReference>